<name>A0A2W5SRR4_ANCNO</name>
<dbReference type="Proteomes" id="UP000248887">
    <property type="component" value="Unassembled WGS sequence"/>
</dbReference>
<proteinExistence type="predicted"/>
<evidence type="ECO:0000313" key="1">
    <source>
        <dbReference type="EMBL" id="PZQ82163.1"/>
    </source>
</evidence>
<organism evidence="1 2">
    <name type="scientific">Ancylobacter novellus</name>
    <name type="common">Thiobacillus novellus</name>
    <dbReference type="NCBI Taxonomy" id="921"/>
    <lineage>
        <taxon>Bacteria</taxon>
        <taxon>Pseudomonadati</taxon>
        <taxon>Pseudomonadota</taxon>
        <taxon>Alphaproteobacteria</taxon>
        <taxon>Hyphomicrobiales</taxon>
        <taxon>Xanthobacteraceae</taxon>
        <taxon>Ancylobacter</taxon>
    </lineage>
</organism>
<reference evidence="1 2" key="1">
    <citation type="submission" date="2017-08" db="EMBL/GenBank/DDBJ databases">
        <title>Infants hospitalized years apart are colonized by the same room-sourced microbial strains.</title>
        <authorList>
            <person name="Brooks B."/>
            <person name="Olm M.R."/>
            <person name="Firek B.A."/>
            <person name="Baker R."/>
            <person name="Thomas B.C."/>
            <person name="Morowitz M.J."/>
            <person name="Banfield J.F."/>
        </authorList>
    </citation>
    <scope>NUCLEOTIDE SEQUENCE [LARGE SCALE GENOMIC DNA]</scope>
    <source>
        <strain evidence="1">S2_005_001_R2_27</strain>
    </source>
</reference>
<comment type="caution">
    <text evidence="1">The sequence shown here is derived from an EMBL/GenBank/DDBJ whole genome shotgun (WGS) entry which is preliminary data.</text>
</comment>
<evidence type="ECO:0000313" key="2">
    <source>
        <dbReference type="Proteomes" id="UP000248887"/>
    </source>
</evidence>
<accession>A0A2W5SRR4</accession>
<gene>
    <name evidence="1" type="ORF">DI549_12425</name>
</gene>
<dbReference type="AlphaFoldDB" id="A0A2W5SRR4"/>
<dbReference type="EMBL" id="QFQD01000035">
    <property type="protein sequence ID" value="PZQ82163.1"/>
    <property type="molecule type" value="Genomic_DNA"/>
</dbReference>
<protein>
    <submittedName>
        <fullName evidence="1">Uncharacterized protein</fullName>
    </submittedName>
</protein>
<sequence length="64" mass="6953">MLFVGFARPGEAIGDLTDCCEDGRRRVLARVPVDLAGEGQDAGVLRRQLGRQRQSTALSIPPLF</sequence>